<evidence type="ECO:0008006" key="3">
    <source>
        <dbReference type="Google" id="ProtNLM"/>
    </source>
</evidence>
<evidence type="ECO:0000313" key="1">
    <source>
        <dbReference type="EMBL" id="KAJ9616688.1"/>
    </source>
</evidence>
<reference evidence="1" key="1">
    <citation type="submission" date="2022-10" db="EMBL/GenBank/DDBJ databases">
        <title>Culturing micro-colonial fungi from biological soil crusts in the Mojave desert and describing Neophaeococcomyces mojavensis, and introducing the new genera and species Taxawa tesnikishii.</title>
        <authorList>
            <person name="Kurbessoian T."/>
            <person name="Stajich J.E."/>
        </authorList>
    </citation>
    <scope>NUCLEOTIDE SEQUENCE</scope>
    <source>
        <strain evidence="1">TK_41</strain>
    </source>
</reference>
<dbReference type="PANTHER" id="PTHR24148">
    <property type="entry name" value="ANKYRIN REPEAT DOMAIN-CONTAINING PROTEIN 39 HOMOLOG-RELATED"/>
    <property type="match status" value="1"/>
</dbReference>
<protein>
    <recommendedName>
        <fullName evidence="3">Heterokaryon incompatibility domain-containing protein</fullName>
    </recommendedName>
</protein>
<organism evidence="1 2">
    <name type="scientific">Cladophialophora chaetospira</name>
    <dbReference type="NCBI Taxonomy" id="386627"/>
    <lineage>
        <taxon>Eukaryota</taxon>
        <taxon>Fungi</taxon>
        <taxon>Dikarya</taxon>
        <taxon>Ascomycota</taxon>
        <taxon>Pezizomycotina</taxon>
        <taxon>Eurotiomycetes</taxon>
        <taxon>Chaetothyriomycetidae</taxon>
        <taxon>Chaetothyriales</taxon>
        <taxon>Herpotrichiellaceae</taxon>
        <taxon>Cladophialophora</taxon>
    </lineage>
</organism>
<comment type="caution">
    <text evidence="1">The sequence shown here is derived from an EMBL/GenBank/DDBJ whole genome shotgun (WGS) entry which is preliminary data.</text>
</comment>
<dbReference type="EMBL" id="JAPDRK010000001">
    <property type="protein sequence ID" value="KAJ9616688.1"/>
    <property type="molecule type" value="Genomic_DNA"/>
</dbReference>
<sequence>MMWQLPVDGDSFRIIELLPAASGKSDSPLELKLLEVKLSSAPSYEAISYTWGSASDTGNRHPGWTVNHDSSKSIEISTTASPKRRSTSAAQVQMIGKIFGSADRVLSWLGEQTDDVDDPDEVFAPADSQDHVALWAPCTSDYFWDAALCQTTIPAEYLATGLSIREARTLVSVVKLAYWSRTWINYDVSIVDLFLRVALLVTGSGVPYFSWLSDSIRSMQRYLQLESDLAAIEKRIHEDFAPSAFMAQFSAEEINWFREALSRIFVCGDNAVDYDYDFWPAFDEKQDASKA</sequence>
<dbReference type="InterPro" id="IPR052895">
    <property type="entry name" value="HetReg/Transcr_Mod"/>
</dbReference>
<proteinExistence type="predicted"/>
<dbReference type="AlphaFoldDB" id="A0AA39CQX0"/>
<dbReference type="PANTHER" id="PTHR24148:SF64">
    <property type="entry name" value="HETEROKARYON INCOMPATIBILITY DOMAIN-CONTAINING PROTEIN"/>
    <property type="match status" value="1"/>
</dbReference>
<dbReference type="Proteomes" id="UP001172673">
    <property type="component" value="Unassembled WGS sequence"/>
</dbReference>
<accession>A0AA39CQX0</accession>
<evidence type="ECO:0000313" key="2">
    <source>
        <dbReference type="Proteomes" id="UP001172673"/>
    </source>
</evidence>
<keyword evidence="2" id="KW-1185">Reference proteome</keyword>
<gene>
    <name evidence="1" type="ORF">H2200_000407</name>
</gene>
<name>A0AA39CQX0_9EURO</name>